<sequence>MSSSFPYYRPGLRTAAYAAFTQLSLSEQAIREESQLNLCRDILEETLLILRPECQLTLKLQNALDEVRRRSLAMLPKEDARQRYSNLRHHPSPCAISDDSEYKHFDNISCASAQDRVASMSSIEMDVDKKNSTAMATSVFRAVPAGNRHATLNDDIQKPVYAGKRHWVDVNTRVFPVAKRLKIGSN</sequence>
<accession>A0A0J9VS20</accession>
<protein>
    <submittedName>
        <fullName evidence="1">Uncharacterized protein</fullName>
    </submittedName>
</protein>
<proteinExistence type="predicted"/>
<name>A0A0J9VS20_FUSO4</name>
<dbReference type="Proteomes" id="UP000009097">
    <property type="component" value="Unassembled WGS sequence"/>
</dbReference>
<reference evidence="1" key="2">
    <citation type="journal article" date="2010" name="Nature">
        <title>Comparative genomics reveals mobile pathogenicity chromosomes in Fusarium.</title>
        <authorList>
            <person name="Ma L.J."/>
            <person name="van der Does H.C."/>
            <person name="Borkovich K.A."/>
            <person name="Coleman J.J."/>
            <person name="Daboussi M.J."/>
            <person name="Di Pietro A."/>
            <person name="Dufresne M."/>
            <person name="Freitag M."/>
            <person name="Grabherr M."/>
            <person name="Henrissat B."/>
            <person name="Houterman P.M."/>
            <person name="Kang S."/>
            <person name="Shim W.B."/>
            <person name="Woloshuk C."/>
            <person name="Xie X."/>
            <person name="Xu J.R."/>
            <person name="Antoniw J."/>
            <person name="Baker S.E."/>
            <person name="Bluhm B.H."/>
            <person name="Breakspear A."/>
            <person name="Brown D.W."/>
            <person name="Butchko R.A."/>
            <person name="Chapman S."/>
            <person name="Coulson R."/>
            <person name="Coutinho P.M."/>
            <person name="Danchin E.G."/>
            <person name="Diener A."/>
            <person name="Gale L.R."/>
            <person name="Gardiner D.M."/>
            <person name="Goff S."/>
            <person name="Hammond-Kosack K.E."/>
            <person name="Hilburn K."/>
            <person name="Hua-Van A."/>
            <person name="Jonkers W."/>
            <person name="Kazan K."/>
            <person name="Kodira C.D."/>
            <person name="Koehrsen M."/>
            <person name="Kumar L."/>
            <person name="Lee Y.H."/>
            <person name="Li L."/>
            <person name="Manners J.M."/>
            <person name="Miranda-Saavedra D."/>
            <person name="Mukherjee M."/>
            <person name="Park G."/>
            <person name="Park J."/>
            <person name="Park S.Y."/>
            <person name="Proctor R.H."/>
            <person name="Regev A."/>
            <person name="Ruiz-Roldan M.C."/>
            <person name="Sain D."/>
            <person name="Sakthikumar S."/>
            <person name="Sykes S."/>
            <person name="Schwartz D.C."/>
            <person name="Turgeon B.G."/>
            <person name="Wapinski I."/>
            <person name="Yoder O."/>
            <person name="Young S."/>
            <person name="Zeng Q."/>
            <person name="Zhou S."/>
            <person name="Galagan J."/>
            <person name="Cuomo C.A."/>
            <person name="Kistler H.C."/>
            <person name="Rep M."/>
        </authorList>
    </citation>
    <scope>NUCLEOTIDE SEQUENCE [LARGE SCALE GENOMIC DNA]</scope>
    <source>
        <strain evidence="1">4287</strain>
    </source>
</reference>
<dbReference type="GeneID" id="28961579"/>
<gene>
    <name evidence="1" type="ORF">FOXG_20873</name>
</gene>
<dbReference type="AlphaFoldDB" id="A0A0J9VS20"/>
<organism evidence="1 2">
    <name type="scientific">Fusarium oxysporum f. sp. lycopersici (strain 4287 / CBS 123668 / FGSC 9935 / NRRL 34936)</name>
    <name type="common">Fusarium vascular wilt of tomato</name>
    <dbReference type="NCBI Taxonomy" id="426428"/>
    <lineage>
        <taxon>Eukaryota</taxon>
        <taxon>Fungi</taxon>
        <taxon>Dikarya</taxon>
        <taxon>Ascomycota</taxon>
        <taxon>Pezizomycotina</taxon>
        <taxon>Sordariomycetes</taxon>
        <taxon>Hypocreomycetidae</taxon>
        <taxon>Hypocreales</taxon>
        <taxon>Nectriaceae</taxon>
        <taxon>Fusarium</taxon>
        <taxon>Fusarium oxysporum species complex</taxon>
    </lineage>
</organism>
<dbReference type="RefSeq" id="XP_018251713.1">
    <property type="nucleotide sequence ID" value="XM_018401191.1"/>
</dbReference>
<evidence type="ECO:0000313" key="2">
    <source>
        <dbReference type="Proteomes" id="UP000009097"/>
    </source>
</evidence>
<dbReference type="KEGG" id="fox:FOXG_20873"/>
<dbReference type="VEuPathDB" id="FungiDB:FOXG_20873"/>
<dbReference type="OrthoDB" id="4991232at2759"/>
<reference evidence="1" key="1">
    <citation type="submission" date="2007-04" db="EMBL/GenBank/DDBJ databases">
        <authorList>
            <consortium name="The Broad Institute Genome Sequencing Platform"/>
            <person name="Birren B."/>
            <person name="Lander E."/>
            <person name="Galagan J."/>
            <person name="Nusbaum C."/>
            <person name="Devon K."/>
            <person name="Ma L.-J."/>
            <person name="Jaffe D."/>
            <person name="Butler J."/>
            <person name="Alvarez P."/>
            <person name="Gnerre S."/>
            <person name="Grabherr M."/>
            <person name="Kleber M."/>
            <person name="Mauceli E."/>
            <person name="Brockman W."/>
            <person name="MacCallum I.A."/>
            <person name="Young S."/>
            <person name="LaButti K."/>
            <person name="DeCaprio D."/>
            <person name="Crawford M."/>
            <person name="Koehrsen M."/>
            <person name="Engels R."/>
            <person name="Montgomery P."/>
            <person name="Pearson M."/>
            <person name="Howarth C."/>
            <person name="Larson L."/>
            <person name="White J."/>
            <person name="O'Leary S."/>
            <person name="Kodira C."/>
            <person name="Zeng Q."/>
            <person name="Yandava C."/>
            <person name="Alvarado L."/>
            <person name="Kistler C."/>
            <person name="Shim W.-B."/>
            <person name="Kang S."/>
            <person name="Woloshuk C."/>
        </authorList>
    </citation>
    <scope>NUCLEOTIDE SEQUENCE</scope>
    <source>
        <strain evidence="1">4287</strain>
    </source>
</reference>
<evidence type="ECO:0000313" key="1">
    <source>
        <dbReference type="EMBL" id="KNB13668.1"/>
    </source>
</evidence>
<dbReference type="EMBL" id="DS231713">
    <property type="protein sequence ID" value="KNB13668.1"/>
    <property type="molecule type" value="Genomic_DNA"/>
</dbReference>